<gene>
    <name evidence="2" type="ORF">NTJ_05716</name>
</gene>
<keyword evidence="3" id="KW-1185">Reference proteome</keyword>
<dbReference type="Proteomes" id="UP001307889">
    <property type="component" value="Chromosome 4"/>
</dbReference>
<evidence type="ECO:0000313" key="2">
    <source>
        <dbReference type="EMBL" id="BES92907.1"/>
    </source>
</evidence>
<name>A0ABN7AKY9_9HEMI</name>
<dbReference type="EMBL" id="AP028912">
    <property type="protein sequence ID" value="BES92907.1"/>
    <property type="molecule type" value="Genomic_DNA"/>
</dbReference>
<proteinExistence type="predicted"/>
<accession>A0ABN7AKY9</accession>
<feature type="region of interest" description="Disordered" evidence="1">
    <location>
        <begin position="10"/>
        <end position="30"/>
    </location>
</feature>
<feature type="compositionally biased region" description="Basic and acidic residues" evidence="1">
    <location>
        <begin position="10"/>
        <end position="20"/>
    </location>
</feature>
<evidence type="ECO:0000256" key="1">
    <source>
        <dbReference type="SAM" id="MobiDB-lite"/>
    </source>
</evidence>
<organism evidence="2 3">
    <name type="scientific">Nesidiocoris tenuis</name>
    <dbReference type="NCBI Taxonomy" id="355587"/>
    <lineage>
        <taxon>Eukaryota</taxon>
        <taxon>Metazoa</taxon>
        <taxon>Ecdysozoa</taxon>
        <taxon>Arthropoda</taxon>
        <taxon>Hexapoda</taxon>
        <taxon>Insecta</taxon>
        <taxon>Pterygota</taxon>
        <taxon>Neoptera</taxon>
        <taxon>Paraneoptera</taxon>
        <taxon>Hemiptera</taxon>
        <taxon>Heteroptera</taxon>
        <taxon>Panheteroptera</taxon>
        <taxon>Cimicomorpha</taxon>
        <taxon>Miridae</taxon>
        <taxon>Dicyphina</taxon>
        <taxon>Nesidiocoris</taxon>
    </lineage>
</organism>
<evidence type="ECO:0000313" key="3">
    <source>
        <dbReference type="Proteomes" id="UP001307889"/>
    </source>
</evidence>
<reference evidence="2 3" key="1">
    <citation type="submission" date="2023-09" db="EMBL/GenBank/DDBJ databases">
        <title>Nesidiocoris tenuis whole genome shotgun sequence.</title>
        <authorList>
            <person name="Shibata T."/>
            <person name="Shimoda M."/>
            <person name="Kobayashi T."/>
            <person name="Uehara T."/>
        </authorList>
    </citation>
    <scope>NUCLEOTIDE SEQUENCE [LARGE SCALE GENOMIC DNA]</scope>
    <source>
        <strain evidence="2 3">Japan</strain>
    </source>
</reference>
<sequence>MLWLINKQAKGDIGENERQGGPDCYTGSPPLSGGSKWVLLQQTGKPFECRRHNWRADPLIAFWLPVARDNGKSRSTNPGIPESATWRSI</sequence>
<protein>
    <submittedName>
        <fullName evidence="2">Uncharacterized protein</fullName>
    </submittedName>
</protein>